<dbReference type="Proteomes" id="UP000281985">
    <property type="component" value="Unassembled WGS sequence"/>
</dbReference>
<protein>
    <submittedName>
        <fullName evidence="3">META domain-containing protein</fullName>
    </submittedName>
</protein>
<feature type="domain" description="DUF306" evidence="2">
    <location>
        <begin position="109"/>
        <end position="208"/>
    </location>
</feature>
<keyword evidence="1" id="KW-0732">Signal</keyword>
<sequence length="215" mass="24331">MKNVILSFFVLSAFALFAQEKITLEVAPYTIYCDDTESERCLQLLDTLGASLEIVGMDAIEGFKAEEGFEYTIEAQPLPVMDDGVVRYRLIKETSKMWVPQYATDAPTLNGSFQVVGFNGRSLNNNQIDLVINANNSIMRGSTGCNNYHLFFKQLGYSLIFSKILASHLLCDSRSALDEEYFVVFNSVHHFDLQGDVLRLYDITNKLLLEAQRIR</sequence>
<evidence type="ECO:0000313" key="3">
    <source>
        <dbReference type="EMBL" id="RMB62831.1"/>
    </source>
</evidence>
<feature type="chain" id="PRO_5018130919" evidence="1">
    <location>
        <begin position="19"/>
        <end position="215"/>
    </location>
</feature>
<dbReference type="InterPro" id="IPR005184">
    <property type="entry name" value="DUF306_Meta_HslJ"/>
</dbReference>
<dbReference type="Pfam" id="PF03724">
    <property type="entry name" value="META"/>
    <property type="match status" value="1"/>
</dbReference>
<organism evidence="3 4">
    <name type="scientific">Dokdonia sinensis</name>
    <dbReference type="NCBI Taxonomy" id="2479847"/>
    <lineage>
        <taxon>Bacteria</taxon>
        <taxon>Pseudomonadati</taxon>
        <taxon>Bacteroidota</taxon>
        <taxon>Flavobacteriia</taxon>
        <taxon>Flavobacteriales</taxon>
        <taxon>Flavobacteriaceae</taxon>
        <taxon>Dokdonia</taxon>
    </lineage>
</organism>
<feature type="signal peptide" evidence="1">
    <location>
        <begin position="1"/>
        <end position="18"/>
    </location>
</feature>
<gene>
    <name evidence="3" type="ORF">EAX61_04420</name>
</gene>
<evidence type="ECO:0000313" key="4">
    <source>
        <dbReference type="Proteomes" id="UP000281985"/>
    </source>
</evidence>
<dbReference type="EMBL" id="REFV01000003">
    <property type="protein sequence ID" value="RMB62831.1"/>
    <property type="molecule type" value="Genomic_DNA"/>
</dbReference>
<dbReference type="OrthoDB" id="880459at2"/>
<dbReference type="InterPro" id="IPR038670">
    <property type="entry name" value="HslJ-like_sf"/>
</dbReference>
<reference evidence="3 4" key="1">
    <citation type="submission" date="2018-10" db="EMBL/GenBank/DDBJ databases">
        <title>Dokdonia luteus sp. nov., isolated from sea water.</title>
        <authorList>
            <person name="Zhou L.Y."/>
            <person name="Du Z.J."/>
        </authorList>
    </citation>
    <scope>NUCLEOTIDE SEQUENCE [LARGE SCALE GENOMIC DNA]</scope>
    <source>
        <strain evidence="3 4">SH27</strain>
    </source>
</reference>
<name>A0A3M0GCG5_9FLAO</name>
<accession>A0A3M0GCG5</accession>
<comment type="caution">
    <text evidence="3">The sequence shown here is derived from an EMBL/GenBank/DDBJ whole genome shotgun (WGS) entry which is preliminary data.</text>
</comment>
<dbReference type="RefSeq" id="WP_121916465.1">
    <property type="nucleotide sequence ID" value="NZ_REFV01000003.1"/>
</dbReference>
<evidence type="ECO:0000256" key="1">
    <source>
        <dbReference type="SAM" id="SignalP"/>
    </source>
</evidence>
<proteinExistence type="predicted"/>
<dbReference type="Gene3D" id="2.40.128.270">
    <property type="match status" value="1"/>
</dbReference>
<evidence type="ECO:0000259" key="2">
    <source>
        <dbReference type="Pfam" id="PF03724"/>
    </source>
</evidence>
<dbReference type="AlphaFoldDB" id="A0A3M0GCG5"/>
<keyword evidence="4" id="KW-1185">Reference proteome</keyword>